<evidence type="ECO:0000259" key="7">
    <source>
        <dbReference type="PROSITE" id="PS50950"/>
    </source>
</evidence>
<keyword evidence="9" id="KW-1185">Reference proteome</keyword>
<reference evidence="8" key="1">
    <citation type="journal article" date="2023" name="G3 (Bethesda)">
        <title>Whole genome assembly and annotation of the endangered Caribbean coral Acropora cervicornis.</title>
        <authorList>
            <person name="Selwyn J.D."/>
            <person name="Vollmer S.V."/>
        </authorList>
    </citation>
    <scope>NUCLEOTIDE SEQUENCE</scope>
    <source>
        <strain evidence="8">K2</strain>
    </source>
</reference>
<organism evidence="8 9">
    <name type="scientific">Acropora cervicornis</name>
    <name type="common">Staghorn coral</name>
    <dbReference type="NCBI Taxonomy" id="6130"/>
    <lineage>
        <taxon>Eukaryota</taxon>
        <taxon>Metazoa</taxon>
        <taxon>Cnidaria</taxon>
        <taxon>Anthozoa</taxon>
        <taxon>Hexacorallia</taxon>
        <taxon>Scleractinia</taxon>
        <taxon>Astrocoeniina</taxon>
        <taxon>Acroporidae</taxon>
        <taxon>Acropora</taxon>
    </lineage>
</organism>
<dbReference type="PANTHER" id="PTHR23080">
    <property type="entry name" value="THAP DOMAIN PROTEIN"/>
    <property type="match status" value="1"/>
</dbReference>
<dbReference type="Pfam" id="PF05485">
    <property type="entry name" value="THAP"/>
    <property type="match status" value="1"/>
</dbReference>
<evidence type="ECO:0000256" key="2">
    <source>
        <dbReference type="ARBA" id="ARBA00022771"/>
    </source>
</evidence>
<dbReference type="AlphaFoldDB" id="A0AAD9UTP9"/>
<dbReference type="Proteomes" id="UP001249851">
    <property type="component" value="Unassembled WGS sequence"/>
</dbReference>
<feature type="region of interest" description="Disordered" evidence="6">
    <location>
        <begin position="95"/>
        <end position="114"/>
    </location>
</feature>
<dbReference type="GO" id="GO:0003677">
    <property type="term" value="F:DNA binding"/>
    <property type="evidence" value="ECO:0007669"/>
    <property type="project" value="UniProtKB-UniRule"/>
</dbReference>
<dbReference type="EMBL" id="JARQWQ010000124">
    <property type="protein sequence ID" value="KAK2549558.1"/>
    <property type="molecule type" value="Genomic_DNA"/>
</dbReference>
<evidence type="ECO:0000256" key="6">
    <source>
        <dbReference type="SAM" id="MobiDB-lite"/>
    </source>
</evidence>
<keyword evidence="4 5" id="KW-0238">DNA-binding</keyword>
<evidence type="ECO:0000313" key="9">
    <source>
        <dbReference type="Proteomes" id="UP001249851"/>
    </source>
</evidence>
<name>A0AAD9UTP9_ACRCE</name>
<evidence type="ECO:0000256" key="3">
    <source>
        <dbReference type="ARBA" id="ARBA00022833"/>
    </source>
</evidence>
<gene>
    <name evidence="8" type="ORF">P5673_029944</name>
</gene>
<protein>
    <recommendedName>
        <fullName evidence="7">THAP-type domain-containing protein</fullName>
    </recommendedName>
</protein>
<evidence type="ECO:0000256" key="4">
    <source>
        <dbReference type="ARBA" id="ARBA00023125"/>
    </source>
</evidence>
<evidence type="ECO:0000256" key="5">
    <source>
        <dbReference type="PROSITE-ProRule" id="PRU00309"/>
    </source>
</evidence>
<accession>A0AAD9UTP9</accession>
<evidence type="ECO:0000313" key="8">
    <source>
        <dbReference type="EMBL" id="KAK2549558.1"/>
    </source>
</evidence>
<dbReference type="GO" id="GO:0008270">
    <property type="term" value="F:zinc ion binding"/>
    <property type="evidence" value="ECO:0007669"/>
    <property type="project" value="UniProtKB-KW"/>
</dbReference>
<comment type="caution">
    <text evidence="8">The sequence shown here is derived from an EMBL/GenBank/DDBJ whole genome shotgun (WGS) entry which is preliminary data.</text>
</comment>
<sequence length="429" mass="49367">MVTTKRCAYGTCRNDSRYPQSWKRNSNDDPVKFFHFPGAVRQNERRQRWITACHRGDSFVCTKDSYICSIHFVGGNGPTKQYPDPISAVASKEKVMRLNRKRKPSDEREADEDRRKKICLERSAAKTLLTLHRRTGKSREEHEAAGTLLDLSLESLVSVQEAEIEGLQEMEEQIVDQSPEPFDSNVDRDTQTDKKMLRECATQKVMDPRKTNHYTGMTKDCLELIYDQVKEKSQRMNVWKGSRKTKTGKLQDKYIEKRKQLAKLTAKEQFVFTLVRLRRNPSLEMLCDIFGITTGTGSRIFITWILFLEKERVATSRVHIERMIRQLKLFNFVRGVIPLSCKPYVSSVVTVCAILGLNLYNNLLGKDVMEASLIRKGRTWLVQNFSSFVHTTAMKPGSHGTSTVKIPLLVHITKVHMRPFIALYIGSEL</sequence>
<feature type="domain" description="THAP-type" evidence="7">
    <location>
        <begin position="1"/>
        <end position="107"/>
    </location>
</feature>
<dbReference type="PROSITE" id="PS50950">
    <property type="entry name" value="ZF_THAP"/>
    <property type="match status" value="1"/>
</dbReference>
<proteinExistence type="predicted"/>
<dbReference type="InterPro" id="IPR027805">
    <property type="entry name" value="Transposase_HTH_dom"/>
</dbReference>
<feature type="compositionally biased region" description="Basic and acidic residues" evidence="6">
    <location>
        <begin position="104"/>
        <end position="114"/>
    </location>
</feature>
<reference evidence="8" key="2">
    <citation type="journal article" date="2023" name="Science">
        <title>Genomic signatures of disease resistance in endangered staghorn corals.</title>
        <authorList>
            <person name="Vollmer S.V."/>
            <person name="Selwyn J.D."/>
            <person name="Despard B.A."/>
            <person name="Roesel C.L."/>
        </authorList>
    </citation>
    <scope>NUCLEOTIDE SEQUENCE</scope>
    <source>
        <strain evidence="8">K2</strain>
    </source>
</reference>
<evidence type="ECO:0000256" key="1">
    <source>
        <dbReference type="ARBA" id="ARBA00022723"/>
    </source>
</evidence>
<dbReference type="Pfam" id="PF13613">
    <property type="entry name" value="HTH_Tnp_4"/>
    <property type="match status" value="1"/>
</dbReference>
<keyword evidence="2 5" id="KW-0863">Zinc-finger</keyword>
<dbReference type="SUPFAM" id="SSF57716">
    <property type="entry name" value="Glucocorticoid receptor-like (DNA-binding domain)"/>
    <property type="match status" value="1"/>
</dbReference>
<keyword evidence="3" id="KW-0862">Zinc</keyword>
<dbReference type="InterPro" id="IPR006612">
    <property type="entry name" value="THAP_Znf"/>
</dbReference>
<keyword evidence="1" id="KW-0479">Metal-binding</keyword>